<dbReference type="PANTHER" id="PTHR33365:SF4">
    <property type="entry name" value="CYCLOCHLOROTINE BIOSYNTHESIS PROTEIN O"/>
    <property type="match status" value="1"/>
</dbReference>
<dbReference type="InterPro" id="IPR021765">
    <property type="entry name" value="UstYa-like"/>
</dbReference>
<name>A0A2U3E8G2_PURLI</name>
<evidence type="ECO:0000313" key="5">
    <source>
        <dbReference type="EMBL" id="PWI70795.1"/>
    </source>
</evidence>
<reference evidence="5" key="1">
    <citation type="submission" date="2015-05" db="EMBL/GenBank/DDBJ databases">
        <authorList>
            <person name="Wang D.B."/>
            <person name="Wang M."/>
        </authorList>
    </citation>
    <scope>NUCLEOTIDE SEQUENCE</scope>
    <source>
        <strain evidence="5">36-1</strain>
    </source>
</reference>
<evidence type="ECO:0000313" key="6">
    <source>
        <dbReference type="Proteomes" id="UP000245956"/>
    </source>
</evidence>
<sequence length="285" mass="32562">MGAGPEWGSRGAAPLTQYMVHEMAQRASDRASDEVPFLADEEKDVFATARRPSRRETRWARLLPYSGALNLTLLVALIATWALQRHDPNKAYIPNEIYSPAQSAVEYETVVFTGGLRGDKSKFQGSSSEVDAVWDEMYNDVLISAISPESAAKLPNATTPFTYDTDHYIIELDVFHQLHCLNMLRKLVYPDAYKMDLTSGSEEAEDNIFHMEHCYEQLRQSLQCSSDISTIYWEWSEKKQKMFGNVHTTHTCRNFEKIRDWAVEHHATTDLDFTKHVKGAPLRHD</sequence>
<dbReference type="EMBL" id="JAWRVI010000015">
    <property type="protein sequence ID" value="KAK4090438.1"/>
    <property type="molecule type" value="Genomic_DNA"/>
</dbReference>
<dbReference type="Pfam" id="PF11807">
    <property type="entry name" value="UstYa"/>
    <property type="match status" value="1"/>
</dbReference>
<dbReference type="AlphaFoldDB" id="A0A2U3E8G2"/>
<evidence type="ECO:0000313" key="7">
    <source>
        <dbReference type="Proteomes" id="UP001287286"/>
    </source>
</evidence>
<organism evidence="5 6">
    <name type="scientific">Purpureocillium lilacinum</name>
    <name type="common">Paecilomyces lilacinus</name>
    <dbReference type="NCBI Taxonomy" id="33203"/>
    <lineage>
        <taxon>Eukaryota</taxon>
        <taxon>Fungi</taxon>
        <taxon>Dikarya</taxon>
        <taxon>Ascomycota</taxon>
        <taxon>Pezizomycotina</taxon>
        <taxon>Sordariomycetes</taxon>
        <taxon>Hypocreomycetidae</taxon>
        <taxon>Hypocreales</taxon>
        <taxon>Ophiocordycipitaceae</taxon>
        <taxon>Purpureocillium</taxon>
    </lineage>
</organism>
<evidence type="ECO:0000256" key="3">
    <source>
        <dbReference type="SAM" id="Phobius"/>
    </source>
</evidence>
<dbReference type="PANTHER" id="PTHR33365">
    <property type="entry name" value="YALI0B05434P"/>
    <property type="match status" value="1"/>
</dbReference>
<evidence type="ECO:0000256" key="2">
    <source>
        <dbReference type="ARBA" id="ARBA00035112"/>
    </source>
</evidence>
<comment type="pathway">
    <text evidence="1">Mycotoxin biosynthesis.</text>
</comment>
<feature type="transmembrane region" description="Helical" evidence="3">
    <location>
        <begin position="62"/>
        <end position="83"/>
    </location>
</feature>
<keyword evidence="3" id="KW-0472">Membrane</keyword>
<dbReference type="Proteomes" id="UP001287286">
    <property type="component" value="Unassembled WGS sequence"/>
</dbReference>
<evidence type="ECO:0008006" key="8">
    <source>
        <dbReference type="Google" id="ProtNLM"/>
    </source>
</evidence>
<dbReference type="Proteomes" id="UP000245956">
    <property type="component" value="Unassembled WGS sequence"/>
</dbReference>
<gene>
    <name evidence="5" type="ORF">PCL_12163</name>
    <name evidence="4" type="ORF">Purlil1_5110</name>
</gene>
<keyword evidence="7" id="KW-1185">Reference proteome</keyword>
<protein>
    <recommendedName>
        <fullName evidence="8">Tat pathway signal sequence</fullName>
    </recommendedName>
</protein>
<comment type="caution">
    <text evidence="5">The sequence shown here is derived from an EMBL/GenBank/DDBJ whole genome shotgun (WGS) entry which is preliminary data.</text>
</comment>
<dbReference type="GO" id="GO:0043386">
    <property type="term" value="P:mycotoxin biosynthetic process"/>
    <property type="evidence" value="ECO:0007669"/>
    <property type="project" value="InterPro"/>
</dbReference>
<proteinExistence type="inferred from homology"/>
<keyword evidence="3" id="KW-0812">Transmembrane</keyword>
<comment type="similarity">
    <text evidence="2">Belongs to the ustYa family.</text>
</comment>
<reference evidence="5 6" key="2">
    <citation type="journal article" date="2016" name="Front. Microbiol.">
        <title>Genome and transcriptome sequences reveal the specific parasitism of the nematophagous Purpureocillium lilacinum 36-1.</title>
        <authorList>
            <person name="Xie J."/>
            <person name="Li S."/>
            <person name="Mo C."/>
            <person name="Xiao X."/>
            <person name="Peng D."/>
            <person name="Wang G."/>
            <person name="Xiao Y."/>
        </authorList>
    </citation>
    <scope>NUCLEOTIDE SEQUENCE [LARGE SCALE GENOMIC DNA]</scope>
    <source>
        <strain evidence="5 6">36-1</strain>
    </source>
</reference>
<reference evidence="4 7" key="4">
    <citation type="journal article" date="2024" name="Microbiol. Resour. Announc.">
        <title>Genome annotations for the ascomycete fungi Trichoderma harzianum, Trichoderma aggressivum, and Purpureocillium lilacinum.</title>
        <authorList>
            <person name="Beijen E.P.W."/>
            <person name="Ohm R.A."/>
        </authorList>
    </citation>
    <scope>NUCLEOTIDE SEQUENCE [LARGE SCALE GENOMIC DNA]</scope>
    <source>
        <strain evidence="4 7">CBS 150709</strain>
    </source>
</reference>
<accession>A0A2U3E8G2</accession>
<reference evidence="4" key="3">
    <citation type="submission" date="2023-11" db="EMBL/GenBank/DDBJ databases">
        <authorList>
            <person name="Beijen E."/>
            <person name="Ohm R.A."/>
        </authorList>
    </citation>
    <scope>NUCLEOTIDE SEQUENCE</scope>
    <source>
        <strain evidence="4">CBS 150709</strain>
    </source>
</reference>
<keyword evidence="3" id="KW-1133">Transmembrane helix</keyword>
<dbReference type="EMBL" id="LCWV01000008">
    <property type="protein sequence ID" value="PWI70795.1"/>
    <property type="molecule type" value="Genomic_DNA"/>
</dbReference>
<evidence type="ECO:0000256" key="1">
    <source>
        <dbReference type="ARBA" id="ARBA00004685"/>
    </source>
</evidence>
<evidence type="ECO:0000313" key="4">
    <source>
        <dbReference type="EMBL" id="KAK4090438.1"/>
    </source>
</evidence>